<gene>
    <name evidence="1" type="ORF">NDI38_26425</name>
</gene>
<organism evidence="1 2">
    <name type="scientific">Stenomitos frigidus AS-A4</name>
    <dbReference type="NCBI Taxonomy" id="2933935"/>
    <lineage>
        <taxon>Bacteria</taxon>
        <taxon>Bacillati</taxon>
        <taxon>Cyanobacteriota</taxon>
        <taxon>Cyanophyceae</taxon>
        <taxon>Leptolyngbyales</taxon>
        <taxon>Leptolyngbyaceae</taxon>
        <taxon>Stenomitos</taxon>
    </lineage>
</organism>
<dbReference type="NCBIfam" id="TIGR04214">
    <property type="entry name" value="CSLREA_Nterm"/>
    <property type="match status" value="1"/>
</dbReference>
<protein>
    <submittedName>
        <fullName evidence="1">CSLREA domain-containing protein</fullName>
    </submittedName>
</protein>
<name>A0ABV0KRT9_9CYAN</name>
<keyword evidence="2" id="KW-1185">Reference proteome</keyword>
<dbReference type="InterPro" id="IPR026457">
    <property type="entry name" value="CSLREA_Nterm"/>
</dbReference>
<dbReference type="Proteomes" id="UP001476950">
    <property type="component" value="Unassembled WGS sequence"/>
</dbReference>
<sequence length="125" mass="13064">MNNSCFNSTNSLLTTELAALNPTVLSQSDSLQVPLSQEFRSASSSTLLPQPVAAPLDPFVVTSTADTIDANDGVITLREAINAANAKAGADIISFNLGTGSQTITLTNGQLHIPGSPDDQRQWHG</sequence>
<proteinExistence type="predicted"/>
<evidence type="ECO:0000313" key="1">
    <source>
        <dbReference type="EMBL" id="MEP1061914.1"/>
    </source>
</evidence>
<reference evidence="1 2" key="1">
    <citation type="submission" date="2022-04" db="EMBL/GenBank/DDBJ databases">
        <title>Positive selection, recombination, and allopatry shape intraspecific diversity of widespread and dominant cyanobacteria.</title>
        <authorList>
            <person name="Wei J."/>
            <person name="Shu W."/>
            <person name="Hu C."/>
        </authorList>
    </citation>
    <scope>NUCLEOTIDE SEQUENCE [LARGE SCALE GENOMIC DNA]</scope>
    <source>
        <strain evidence="1 2">AS-A4</strain>
    </source>
</reference>
<comment type="caution">
    <text evidence="1">The sequence shown here is derived from an EMBL/GenBank/DDBJ whole genome shotgun (WGS) entry which is preliminary data.</text>
</comment>
<dbReference type="EMBL" id="JAMPLM010000047">
    <property type="protein sequence ID" value="MEP1061914.1"/>
    <property type="molecule type" value="Genomic_DNA"/>
</dbReference>
<evidence type="ECO:0000313" key="2">
    <source>
        <dbReference type="Proteomes" id="UP001476950"/>
    </source>
</evidence>
<accession>A0ABV0KRT9</accession>
<dbReference type="RefSeq" id="WP_190450202.1">
    <property type="nucleotide sequence ID" value="NZ_JAMPLM010000047.1"/>
</dbReference>